<accession>C6M131</accession>
<gene>
    <name evidence="1" type="ORF">NEISICOT_00210</name>
</gene>
<dbReference type="EMBL" id="ACKO02000001">
    <property type="protein sequence ID" value="EET46105.1"/>
    <property type="molecule type" value="Genomic_DNA"/>
</dbReference>
<dbReference type="Proteomes" id="UP000005365">
    <property type="component" value="Unassembled WGS sequence"/>
</dbReference>
<proteinExistence type="predicted"/>
<evidence type="ECO:0000313" key="1">
    <source>
        <dbReference type="EMBL" id="EET46105.1"/>
    </source>
</evidence>
<name>C6M131_NEISI</name>
<reference evidence="1" key="1">
    <citation type="submission" date="2009-07" db="EMBL/GenBank/DDBJ databases">
        <authorList>
            <person name="Weinstock G."/>
            <person name="Sodergren E."/>
            <person name="Clifton S."/>
            <person name="Fulton L."/>
            <person name="Fulton B."/>
            <person name="Courtney L."/>
            <person name="Fronick C."/>
            <person name="Harrison M."/>
            <person name="Strong C."/>
            <person name="Farmer C."/>
            <person name="Delahaunty K."/>
            <person name="Markovic C."/>
            <person name="Hall O."/>
            <person name="Minx P."/>
            <person name="Tomlinson C."/>
            <person name="Mitreva M."/>
            <person name="Nelson J."/>
            <person name="Hou S."/>
            <person name="Wollam A."/>
            <person name="Pepin K.H."/>
            <person name="Johnson M."/>
            <person name="Bhonagiri V."/>
            <person name="Nash W.E."/>
            <person name="Warren W."/>
            <person name="Chinwalla A."/>
            <person name="Mardis E.R."/>
            <person name="Wilson R.K."/>
        </authorList>
    </citation>
    <scope>NUCLEOTIDE SEQUENCE [LARGE SCALE GENOMIC DNA]</scope>
    <source>
        <strain evidence="1">ATCC 29256</strain>
    </source>
</reference>
<keyword evidence="2" id="KW-1185">Reference proteome</keyword>
<evidence type="ECO:0000313" key="2">
    <source>
        <dbReference type="Proteomes" id="UP000005365"/>
    </source>
</evidence>
<organism evidence="1 2">
    <name type="scientific">Neisseria sicca ATCC 29256</name>
    <dbReference type="NCBI Taxonomy" id="547045"/>
    <lineage>
        <taxon>Bacteria</taxon>
        <taxon>Pseudomonadati</taxon>
        <taxon>Pseudomonadota</taxon>
        <taxon>Betaproteobacteria</taxon>
        <taxon>Neisseriales</taxon>
        <taxon>Neisseriaceae</taxon>
        <taxon>Neisseria</taxon>
    </lineage>
</organism>
<comment type="caution">
    <text evidence="1">The sequence shown here is derived from an EMBL/GenBank/DDBJ whole genome shotgun (WGS) entry which is preliminary data.</text>
</comment>
<dbReference type="AlphaFoldDB" id="C6M131"/>
<protein>
    <submittedName>
        <fullName evidence="1">Uncharacterized protein</fullName>
    </submittedName>
</protein>
<sequence>MQDKGRLKTRFQVFRRPFYLTDKDIIETASVEAVSDDLLQ</sequence>